<accession>A0A6J5V542</accession>
<dbReference type="Pfam" id="PF16421">
    <property type="entry name" value="E2F_CC-MB"/>
    <property type="match status" value="1"/>
</dbReference>
<evidence type="ECO:0000313" key="7">
    <source>
        <dbReference type="EMBL" id="CAB4283333.1"/>
    </source>
</evidence>
<dbReference type="GO" id="GO:0046983">
    <property type="term" value="F:protein dimerization activity"/>
    <property type="evidence" value="ECO:0007669"/>
    <property type="project" value="InterPro"/>
</dbReference>
<feature type="domain" description="E2F transcription factor CC-MB" evidence="6">
    <location>
        <begin position="35"/>
        <end position="82"/>
    </location>
</feature>
<sequence length="88" mass="10258">MSYYCHSGLLTNKFNNLIKHTEDGILVLNNAADTLEAQVENLSDEERRLDQQIREMQERLRDLSEDESNKKWLFVTEDIKGLPSGSRF</sequence>
<dbReference type="GO" id="GO:0000981">
    <property type="term" value="F:DNA-binding transcription factor activity, RNA polymerase II-specific"/>
    <property type="evidence" value="ECO:0007669"/>
    <property type="project" value="TreeGrafter"/>
</dbReference>
<evidence type="ECO:0000259" key="6">
    <source>
        <dbReference type="Pfam" id="PF16421"/>
    </source>
</evidence>
<dbReference type="Proteomes" id="UP000507222">
    <property type="component" value="Unassembled WGS sequence"/>
</dbReference>
<evidence type="ECO:0000256" key="1">
    <source>
        <dbReference type="ARBA" id="ARBA00010940"/>
    </source>
</evidence>
<dbReference type="AlphaFoldDB" id="A0A6J5V542"/>
<dbReference type="EMBL" id="CAEKDK010000006">
    <property type="protein sequence ID" value="CAB4283333.1"/>
    <property type="molecule type" value="Genomic_DNA"/>
</dbReference>
<keyword evidence="2" id="KW-0805">Transcription regulation</keyword>
<gene>
    <name evidence="7" type="ORF">CURHAP_LOCUS37670</name>
</gene>
<organism evidence="7 8">
    <name type="scientific">Prunus armeniaca</name>
    <name type="common">Apricot</name>
    <name type="synonym">Armeniaca vulgaris</name>
    <dbReference type="NCBI Taxonomy" id="36596"/>
    <lineage>
        <taxon>Eukaryota</taxon>
        <taxon>Viridiplantae</taxon>
        <taxon>Streptophyta</taxon>
        <taxon>Embryophyta</taxon>
        <taxon>Tracheophyta</taxon>
        <taxon>Spermatophyta</taxon>
        <taxon>Magnoliopsida</taxon>
        <taxon>eudicotyledons</taxon>
        <taxon>Gunneridae</taxon>
        <taxon>Pentapetalae</taxon>
        <taxon>rosids</taxon>
        <taxon>fabids</taxon>
        <taxon>Rosales</taxon>
        <taxon>Rosaceae</taxon>
        <taxon>Amygdaloideae</taxon>
        <taxon>Amygdaleae</taxon>
        <taxon>Prunus</taxon>
    </lineage>
</organism>
<name>A0A6J5V542_PRUAR</name>
<dbReference type="GO" id="GO:0000978">
    <property type="term" value="F:RNA polymerase II cis-regulatory region sequence-specific DNA binding"/>
    <property type="evidence" value="ECO:0007669"/>
    <property type="project" value="InterPro"/>
</dbReference>
<comment type="similarity">
    <text evidence="1">Belongs to the E2F/DP family.</text>
</comment>
<proteinExistence type="inferred from homology"/>
<dbReference type="PANTHER" id="PTHR12081:SF18">
    <property type="entry name" value="TRANSCRIPTION FACTOR E2F2-RELATED"/>
    <property type="match status" value="1"/>
</dbReference>
<keyword evidence="5" id="KW-0175">Coiled coil</keyword>
<keyword evidence="3" id="KW-0238">DNA-binding</keyword>
<evidence type="ECO:0000256" key="2">
    <source>
        <dbReference type="ARBA" id="ARBA00023015"/>
    </source>
</evidence>
<reference evidence="7 8" key="1">
    <citation type="submission" date="2020-05" db="EMBL/GenBank/DDBJ databases">
        <authorList>
            <person name="Campoy J."/>
            <person name="Schneeberger K."/>
            <person name="Spophaly S."/>
        </authorList>
    </citation>
    <scope>NUCLEOTIDE SEQUENCE [LARGE SCALE GENOMIC DNA]</scope>
    <source>
        <strain evidence="7">PruArmRojPasFocal</strain>
    </source>
</reference>
<protein>
    <recommendedName>
        <fullName evidence="6">E2F transcription factor CC-MB domain-containing protein</fullName>
    </recommendedName>
</protein>
<dbReference type="GO" id="GO:0090575">
    <property type="term" value="C:RNA polymerase II transcription regulator complex"/>
    <property type="evidence" value="ECO:0007669"/>
    <property type="project" value="TreeGrafter"/>
</dbReference>
<dbReference type="InterPro" id="IPR015633">
    <property type="entry name" value="E2F"/>
</dbReference>
<evidence type="ECO:0000256" key="4">
    <source>
        <dbReference type="ARBA" id="ARBA00023163"/>
    </source>
</evidence>
<evidence type="ECO:0000313" key="8">
    <source>
        <dbReference type="Proteomes" id="UP000507222"/>
    </source>
</evidence>
<dbReference type="PANTHER" id="PTHR12081">
    <property type="entry name" value="TRANSCRIPTION FACTOR E2F"/>
    <property type="match status" value="1"/>
</dbReference>
<keyword evidence="4" id="KW-0804">Transcription</keyword>
<dbReference type="Gene3D" id="6.10.250.540">
    <property type="match status" value="1"/>
</dbReference>
<evidence type="ECO:0000256" key="3">
    <source>
        <dbReference type="ARBA" id="ARBA00023125"/>
    </source>
</evidence>
<feature type="coiled-coil region" evidence="5">
    <location>
        <begin position="25"/>
        <end position="66"/>
    </location>
</feature>
<dbReference type="SUPFAM" id="SSF144074">
    <property type="entry name" value="E2F-DP heterodimerization region"/>
    <property type="match status" value="1"/>
</dbReference>
<dbReference type="InterPro" id="IPR037241">
    <property type="entry name" value="E2F-DP_heterodim"/>
</dbReference>
<dbReference type="InterPro" id="IPR032198">
    <property type="entry name" value="E2F_CC-MB"/>
</dbReference>
<evidence type="ECO:0000256" key="5">
    <source>
        <dbReference type="SAM" id="Coils"/>
    </source>
</evidence>